<dbReference type="EMBL" id="SBIQ01000082">
    <property type="protein sequence ID" value="KAF7683487.1"/>
    <property type="molecule type" value="Genomic_DNA"/>
</dbReference>
<dbReference type="Proteomes" id="UP001516464">
    <property type="component" value="Unassembled WGS sequence"/>
</dbReference>
<comment type="caution">
    <text evidence="1">The sequence shown here is derived from an EMBL/GenBank/DDBJ whole genome shotgun (WGS) entry which is preliminary data.</text>
</comment>
<organism evidence="1 2">
    <name type="scientific">Astathelohania contejeani</name>
    <dbReference type="NCBI Taxonomy" id="164912"/>
    <lineage>
        <taxon>Eukaryota</taxon>
        <taxon>Fungi</taxon>
        <taxon>Fungi incertae sedis</taxon>
        <taxon>Microsporidia</taxon>
        <taxon>Astathelohaniidae</taxon>
        <taxon>Astathelohania</taxon>
    </lineage>
</organism>
<proteinExistence type="predicted"/>
<protein>
    <submittedName>
        <fullName evidence="1">Uncharacterized protein</fullName>
    </submittedName>
</protein>
<evidence type="ECO:0000313" key="1">
    <source>
        <dbReference type="EMBL" id="KAF7683487.1"/>
    </source>
</evidence>
<gene>
    <name evidence="1" type="ORF">TCON_1302</name>
</gene>
<evidence type="ECO:0000313" key="2">
    <source>
        <dbReference type="Proteomes" id="UP001516464"/>
    </source>
</evidence>
<reference evidence="1 2" key="1">
    <citation type="submission" date="2019-01" db="EMBL/GenBank/DDBJ databases">
        <title>Genomes sequencing and comparative genomics of infectious freshwater microsporidia, Cucumispora dikerogammari and Thelohania contejeani.</title>
        <authorList>
            <person name="Cormier A."/>
            <person name="Giraud I."/>
            <person name="Wattier R."/>
            <person name="Teixeira M."/>
            <person name="Grandjean F."/>
            <person name="Rigaud T."/>
            <person name="Cordaux R."/>
        </authorList>
    </citation>
    <scope>NUCLEOTIDE SEQUENCE [LARGE SCALE GENOMIC DNA]</scope>
    <source>
        <strain evidence="1">T1</strain>
        <tissue evidence="1">Spores</tissue>
    </source>
</reference>
<sequence length="110" mass="12883">MENSITSINILLQEISLKIQKIYNRLTENVNIDILNEIKIGIDGLLNKNITLNEKYEEMNKYYTMKLEEFKTCSQCKTIEEKCQIGLIEINKLKNELEKLKSSMKSHDVL</sequence>
<name>A0ABQ7HZ54_9MICR</name>
<keyword evidence="2" id="KW-1185">Reference proteome</keyword>
<accession>A0ABQ7HZ54</accession>